<dbReference type="RefSeq" id="WP_283269237.1">
    <property type="nucleotide sequence ID" value="NZ_CP125669.1"/>
</dbReference>
<reference evidence="1 2" key="1">
    <citation type="submission" date="2023-05" db="EMBL/GenBank/DDBJ databases">
        <title>The complete genome of Acinetobacter sp. nov KCTC 92772.</title>
        <authorList>
            <person name="Zhou G."/>
        </authorList>
    </citation>
    <scope>NUCLEOTIDE SEQUENCE [LARGE SCALE GENOMIC DNA]</scope>
    <source>
        <strain evidence="1 2">KCTC 92772</strain>
    </source>
</reference>
<dbReference type="PROSITE" id="PS51257">
    <property type="entry name" value="PROKAR_LIPOPROTEIN"/>
    <property type="match status" value="1"/>
</dbReference>
<evidence type="ECO:0008006" key="3">
    <source>
        <dbReference type="Google" id="ProtNLM"/>
    </source>
</evidence>
<sequence>MKNTLLVSMAFIVTGCVSTSHVLPMGKDTFSISATADGFRDAASARNKAFNKATEQCTTMGKNFMFVNESIMPTRMGIDTTITLTFRCLTDNDPLYTRPNIQHSPDVIIENRNR</sequence>
<accession>A0ABY8S8W7</accession>
<gene>
    <name evidence="1" type="ORF">QLH32_08975</name>
</gene>
<proteinExistence type="predicted"/>
<dbReference type="EMBL" id="CP125669">
    <property type="protein sequence ID" value="WHP07563.1"/>
    <property type="molecule type" value="Genomic_DNA"/>
</dbReference>
<organism evidence="1 2">
    <name type="scientific">Acinetobacter corruptisaponis</name>
    <dbReference type="NCBI Taxonomy" id="3045147"/>
    <lineage>
        <taxon>Bacteria</taxon>
        <taxon>Pseudomonadati</taxon>
        <taxon>Pseudomonadota</taxon>
        <taxon>Gammaproteobacteria</taxon>
        <taxon>Moraxellales</taxon>
        <taxon>Moraxellaceae</taxon>
        <taxon>Acinetobacter</taxon>
    </lineage>
</organism>
<dbReference type="Proteomes" id="UP001229836">
    <property type="component" value="Chromosome"/>
</dbReference>
<protein>
    <recommendedName>
        <fullName evidence="3">Lipoprotein</fullName>
    </recommendedName>
</protein>
<evidence type="ECO:0000313" key="2">
    <source>
        <dbReference type="Proteomes" id="UP001229836"/>
    </source>
</evidence>
<name>A0ABY8S8W7_9GAMM</name>
<keyword evidence="2" id="KW-1185">Reference proteome</keyword>
<evidence type="ECO:0000313" key="1">
    <source>
        <dbReference type="EMBL" id="WHP07563.1"/>
    </source>
</evidence>